<dbReference type="InterPro" id="IPR036865">
    <property type="entry name" value="CRAL-TRIO_dom_sf"/>
</dbReference>
<accession>A0A914Z7H3</accession>
<organism evidence="2 3">
    <name type="scientific">Panagrolaimus superbus</name>
    <dbReference type="NCBI Taxonomy" id="310955"/>
    <lineage>
        <taxon>Eukaryota</taxon>
        <taxon>Metazoa</taxon>
        <taxon>Ecdysozoa</taxon>
        <taxon>Nematoda</taxon>
        <taxon>Chromadorea</taxon>
        <taxon>Rhabditida</taxon>
        <taxon>Tylenchina</taxon>
        <taxon>Panagrolaimomorpha</taxon>
        <taxon>Panagrolaimoidea</taxon>
        <taxon>Panagrolaimidae</taxon>
        <taxon>Panagrolaimus</taxon>
    </lineage>
</organism>
<feature type="domain" description="CRAL-TRIO" evidence="1">
    <location>
        <begin position="95"/>
        <end position="267"/>
    </location>
</feature>
<dbReference type="Pfam" id="PF00650">
    <property type="entry name" value="CRAL_TRIO"/>
    <property type="match status" value="1"/>
</dbReference>
<dbReference type="SUPFAM" id="SSF101576">
    <property type="entry name" value="Supernatant protein factor (SPF), C-terminal domain"/>
    <property type="match status" value="1"/>
</dbReference>
<dbReference type="GO" id="GO:0005737">
    <property type="term" value="C:cytoplasm"/>
    <property type="evidence" value="ECO:0007669"/>
    <property type="project" value="TreeGrafter"/>
</dbReference>
<dbReference type="InterPro" id="IPR036598">
    <property type="entry name" value="GOLD_dom_sf"/>
</dbReference>
<dbReference type="InterPro" id="IPR051064">
    <property type="entry name" value="SEC14/CRAL-TRIO_domain"/>
</dbReference>
<dbReference type="SMART" id="SM00516">
    <property type="entry name" value="SEC14"/>
    <property type="match status" value="1"/>
</dbReference>
<dbReference type="PANTHER" id="PTHR23324">
    <property type="entry name" value="SEC14 RELATED PROTEIN"/>
    <property type="match status" value="1"/>
</dbReference>
<proteinExistence type="predicted"/>
<dbReference type="AlphaFoldDB" id="A0A914Z7H3"/>
<name>A0A914Z7H3_9BILA</name>
<dbReference type="Gene3D" id="2.60.120.680">
    <property type="entry name" value="GOLD domain"/>
    <property type="match status" value="1"/>
</dbReference>
<reference evidence="3" key="1">
    <citation type="submission" date="2022-11" db="UniProtKB">
        <authorList>
            <consortium name="WormBaseParasite"/>
        </authorList>
    </citation>
    <scope>IDENTIFICATION</scope>
</reference>
<evidence type="ECO:0000313" key="3">
    <source>
        <dbReference type="WBParaSite" id="PSU_v2.g6194.t1"/>
    </source>
</evidence>
<dbReference type="Proteomes" id="UP000887577">
    <property type="component" value="Unplaced"/>
</dbReference>
<evidence type="ECO:0000313" key="2">
    <source>
        <dbReference type="Proteomes" id="UP000887577"/>
    </source>
</evidence>
<dbReference type="PROSITE" id="PS50191">
    <property type="entry name" value="CRAL_TRIO"/>
    <property type="match status" value="1"/>
</dbReference>
<evidence type="ECO:0000259" key="1">
    <source>
        <dbReference type="PROSITE" id="PS50191"/>
    </source>
</evidence>
<dbReference type="PANTHER" id="PTHR23324:SF7">
    <property type="entry name" value="CRAL-TRIO DOMAIN-CONTAINING PROTEIN"/>
    <property type="match status" value="1"/>
</dbReference>
<dbReference type="Gene3D" id="3.40.525.10">
    <property type="entry name" value="CRAL-TRIO lipid binding domain"/>
    <property type="match status" value="1"/>
</dbReference>
<dbReference type="InterPro" id="IPR001251">
    <property type="entry name" value="CRAL-TRIO_dom"/>
</dbReference>
<keyword evidence="2" id="KW-1185">Reference proteome</keyword>
<dbReference type="CDD" id="cd00170">
    <property type="entry name" value="SEC14"/>
    <property type="match status" value="1"/>
</dbReference>
<dbReference type="SUPFAM" id="SSF52087">
    <property type="entry name" value="CRAL/TRIO domain"/>
    <property type="match status" value="1"/>
</dbReference>
<protein>
    <submittedName>
        <fullName evidence="3">CRAL-TRIO domain-containing protein</fullName>
    </submittedName>
</protein>
<dbReference type="WBParaSite" id="PSU_v2.g6194.t1">
    <property type="protein sequence ID" value="PSU_v2.g6194.t1"/>
    <property type="gene ID" value="PSU_v2.g6194"/>
</dbReference>
<sequence length="393" mass="45052">MAPHSTISHYINESEIPSDHRIQIDKLRKALGPELLEEAWFYNDDFSLLRWLYGWDFKIAEILPRLKQAACTLTALKIGEHYKACEGDMNTYVTNLTPCAEYFPGGLMSFDNDGNAVFLQCISKVHPRSLVKCDRVSELFKLVLVEAGLTYLMLREKEQKSGKKLGLKIIIDMEGFSKDLLYGPTLKTYLSLLKLMQETFPDFARALYVINAPAMMSAVYALVKPVLAKQTQEKITFLPKDYKKLLCDAIGEEYIYEKWGGTLVPHNGKETGTLRMGGITPDHLMYQADKNPFHIKESNLVKLNVPARNKKEVKITVEKPGSTLNWFFVSSNDIEFYIQKDGKDIWPRFRLSTEFVPEWNSIKCENTGEYVLIFDNCYGTIFSKDVKFHAFVN</sequence>